<dbReference type="AlphaFoldDB" id="A0AAF3J4J5"/>
<dbReference type="WBParaSite" id="MBELARI_LOCUS15752">
    <property type="protein sequence ID" value="MBELARI_LOCUS15752"/>
    <property type="gene ID" value="MBELARI_LOCUS15752"/>
</dbReference>
<evidence type="ECO:0000256" key="1">
    <source>
        <dbReference type="SAM" id="MobiDB-lite"/>
    </source>
</evidence>
<feature type="region of interest" description="Disordered" evidence="1">
    <location>
        <begin position="1"/>
        <end position="20"/>
    </location>
</feature>
<feature type="compositionally biased region" description="Basic and acidic residues" evidence="1">
    <location>
        <begin position="90"/>
        <end position="101"/>
    </location>
</feature>
<feature type="region of interest" description="Disordered" evidence="1">
    <location>
        <begin position="207"/>
        <end position="252"/>
    </location>
</feature>
<sequence length="311" mass="35681">MALSWVDATPSSEAAQEGMNKVELQLSGAQRNTGWEIVSTNPINEHKSLMERRKTELLHIEITAQNDEEIRDIEVRQSEEKEEGGEEEGGGGREDTVHHNSSEALNRTMDTHSDRGYDSDQEEKSMIGEEKMITETHIHQRDIDFREIDVGGVFCLDEDVDWMLEQENQSIQQREDDDEDDEDRMEAPSTREIPFSNYEELIPTGRHRRSGNQKVHPSELSTVWSRIRSESSRNGSPPITIPGCEGSDAMNLPQPTIFDYGSEKIGMIERQNQERARDLMYHLVLRLHPFAFNGSREESNFDSFNESPHFC</sequence>
<evidence type="ECO:0000313" key="2">
    <source>
        <dbReference type="Proteomes" id="UP000887575"/>
    </source>
</evidence>
<feature type="compositionally biased region" description="Basic and acidic residues" evidence="1">
    <location>
        <begin position="109"/>
        <end position="124"/>
    </location>
</feature>
<accession>A0AAF3J4J5</accession>
<organism evidence="2 3">
    <name type="scientific">Mesorhabditis belari</name>
    <dbReference type="NCBI Taxonomy" id="2138241"/>
    <lineage>
        <taxon>Eukaryota</taxon>
        <taxon>Metazoa</taxon>
        <taxon>Ecdysozoa</taxon>
        <taxon>Nematoda</taxon>
        <taxon>Chromadorea</taxon>
        <taxon>Rhabditida</taxon>
        <taxon>Rhabditina</taxon>
        <taxon>Rhabditomorpha</taxon>
        <taxon>Rhabditoidea</taxon>
        <taxon>Rhabditidae</taxon>
        <taxon>Mesorhabditinae</taxon>
        <taxon>Mesorhabditis</taxon>
    </lineage>
</organism>
<feature type="compositionally biased region" description="Acidic residues" evidence="1">
    <location>
        <begin position="80"/>
        <end position="89"/>
    </location>
</feature>
<proteinExistence type="predicted"/>
<evidence type="ECO:0000313" key="3">
    <source>
        <dbReference type="WBParaSite" id="MBELARI_LOCUS15752"/>
    </source>
</evidence>
<reference evidence="3" key="1">
    <citation type="submission" date="2024-02" db="UniProtKB">
        <authorList>
            <consortium name="WormBaseParasite"/>
        </authorList>
    </citation>
    <scope>IDENTIFICATION</scope>
</reference>
<dbReference type="Proteomes" id="UP000887575">
    <property type="component" value="Unassembled WGS sequence"/>
</dbReference>
<feature type="compositionally biased region" description="Polar residues" evidence="1">
    <location>
        <begin position="212"/>
        <end position="224"/>
    </location>
</feature>
<protein>
    <submittedName>
        <fullName evidence="3">Uncharacterized protein</fullName>
    </submittedName>
</protein>
<name>A0AAF3J4J5_9BILA</name>
<keyword evidence="2" id="KW-1185">Reference proteome</keyword>
<feature type="region of interest" description="Disordered" evidence="1">
    <location>
        <begin position="69"/>
        <end position="124"/>
    </location>
</feature>